<reference evidence="3" key="1">
    <citation type="submission" date="2015-09" db="EMBL/GenBank/DDBJ databases">
        <authorList>
            <consortium name="Pathogen Informatics"/>
        </authorList>
    </citation>
    <scope>NUCLEOTIDE SEQUENCE [LARGE SCALE GENOMIC DNA]</scope>
    <source>
        <strain evidence="3">Lake Konstanz</strain>
    </source>
</reference>
<dbReference type="InterPro" id="IPR046341">
    <property type="entry name" value="SET_dom_sf"/>
</dbReference>
<dbReference type="AlphaFoldDB" id="A0A0S4IJP6"/>
<organism evidence="2 3">
    <name type="scientific">Bodo saltans</name>
    <name type="common">Flagellated protozoan</name>
    <dbReference type="NCBI Taxonomy" id="75058"/>
    <lineage>
        <taxon>Eukaryota</taxon>
        <taxon>Discoba</taxon>
        <taxon>Euglenozoa</taxon>
        <taxon>Kinetoplastea</taxon>
        <taxon>Metakinetoplastina</taxon>
        <taxon>Eubodonida</taxon>
        <taxon>Bodonidae</taxon>
        <taxon>Bodo</taxon>
    </lineage>
</organism>
<evidence type="ECO:0008006" key="4">
    <source>
        <dbReference type="Google" id="ProtNLM"/>
    </source>
</evidence>
<dbReference type="VEuPathDB" id="TriTrypDB:BSAL_49210"/>
<gene>
    <name evidence="2" type="ORF">BSAL_49210</name>
</gene>
<dbReference type="Gene3D" id="3.90.1410.10">
    <property type="entry name" value="set domain protein methyltransferase, domain 1"/>
    <property type="match status" value="1"/>
</dbReference>
<dbReference type="OrthoDB" id="272966at2759"/>
<dbReference type="EMBL" id="CYKH01000010">
    <property type="protein sequence ID" value="CUE58032.1"/>
    <property type="molecule type" value="Genomic_DNA"/>
</dbReference>
<accession>A0A0S4IJP6</accession>
<evidence type="ECO:0000256" key="1">
    <source>
        <dbReference type="SAM" id="MobiDB-lite"/>
    </source>
</evidence>
<evidence type="ECO:0000313" key="3">
    <source>
        <dbReference type="Proteomes" id="UP000051952"/>
    </source>
</evidence>
<name>A0A0S4IJP6_BODSA</name>
<dbReference type="Proteomes" id="UP000051952">
    <property type="component" value="Unassembled WGS sequence"/>
</dbReference>
<protein>
    <recommendedName>
        <fullName evidence="4">SET domain-containing protein</fullName>
    </recommendedName>
</protein>
<keyword evidence="3" id="KW-1185">Reference proteome</keyword>
<evidence type="ECO:0000313" key="2">
    <source>
        <dbReference type="EMBL" id="CUE58032.1"/>
    </source>
</evidence>
<proteinExistence type="predicted"/>
<sequence length="323" mass="36421">MLEIHQGVLTPASHLEYHDHKNRFHLYVFHIQNAWTEAQDAAKAASSSSSFENGEARVILPPPSQDNITWALRTVLSRQLMVPHLRPHDSDMTDRLSRETTLSNILDQENFWMRNITKLRQWWLQHVFRVLDMERMKQFEFDAQTIPTIAPLLDMLQHDAKGGNVAWEVERGGAAGVDKSVTGSDDATPPELLLIATRPIVAGQELTRSFRRCYSTSYTLFRYGFLALNDREADRCSDLVDSGVDPAVIGWDRPDVNVIVPRLAEELTKAQSVADGKTRRRRLEQQHDQEEEAPSLIVASATPPPEGSSASQPEDSAAHNRPV</sequence>
<feature type="region of interest" description="Disordered" evidence="1">
    <location>
        <begin position="270"/>
        <end position="323"/>
    </location>
</feature>
<dbReference type="SUPFAM" id="SSF82199">
    <property type="entry name" value="SET domain"/>
    <property type="match status" value="1"/>
</dbReference>